<dbReference type="HOGENOM" id="CLU_2487985_0_0_1"/>
<evidence type="ECO:0000256" key="1">
    <source>
        <dbReference type="SAM" id="Phobius"/>
    </source>
</evidence>
<dbReference type="InParanoid" id="D7TU18"/>
<evidence type="ECO:0000313" key="2">
    <source>
        <dbReference type="EMBL" id="CBI33991.3"/>
    </source>
</evidence>
<dbReference type="Proteomes" id="UP000009183">
    <property type="component" value="Chromosome 3"/>
</dbReference>
<dbReference type="AlphaFoldDB" id="D7TU18"/>
<evidence type="ECO:0000313" key="3">
    <source>
        <dbReference type="Proteomes" id="UP000009183"/>
    </source>
</evidence>
<accession>D7TU18</accession>
<sequence>MKNCCSIIPLQIVFTIFWISNSGPLFNIPSATSFIVSLAATSWSILLPALFFVAASSWLHSLGNISSKSRTSLLRLKREAMWRTVSL</sequence>
<dbReference type="EMBL" id="FN596248">
    <property type="protein sequence ID" value="CBI33991.3"/>
    <property type="molecule type" value="Genomic_DNA"/>
</dbReference>
<keyword evidence="1" id="KW-0812">Transmembrane</keyword>
<feature type="transmembrane region" description="Helical" evidence="1">
    <location>
        <begin position="32"/>
        <end position="59"/>
    </location>
</feature>
<reference evidence="3" key="1">
    <citation type="journal article" date="2007" name="Nature">
        <title>The grapevine genome sequence suggests ancestral hexaploidization in major angiosperm phyla.</title>
        <authorList>
            <consortium name="The French-Italian Public Consortium for Grapevine Genome Characterization."/>
            <person name="Jaillon O."/>
            <person name="Aury J.-M."/>
            <person name="Noel B."/>
            <person name="Policriti A."/>
            <person name="Clepet C."/>
            <person name="Casagrande A."/>
            <person name="Choisne N."/>
            <person name="Aubourg S."/>
            <person name="Vitulo N."/>
            <person name="Jubin C."/>
            <person name="Vezzi A."/>
            <person name="Legeai F."/>
            <person name="Hugueney P."/>
            <person name="Dasilva C."/>
            <person name="Horner D."/>
            <person name="Mica E."/>
            <person name="Jublot D."/>
            <person name="Poulain J."/>
            <person name="Bruyere C."/>
            <person name="Billault A."/>
            <person name="Segurens B."/>
            <person name="Gouyvenoux M."/>
            <person name="Ugarte E."/>
            <person name="Cattonaro F."/>
            <person name="Anthouard V."/>
            <person name="Vico V."/>
            <person name="Del Fabbro C."/>
            <person name="Alaux M."/>
            <person name="Di Gaspero G."/>
            <person name="Dumas V."/>
            <person name="Felice N."/>
            <person name="Paillard S."/>
            <person name="Juman I."/>
            <person name="Moroldo M."/>
            <person name="Scalabrin S."/>
            <person name="Canaguier A."/>
            <person name="Le Clainche I."/>
            <person name="Malacrida G."/>
            <person name="Durand E."/>
            <person name="Pesole G."/>
            <person name="Laucou V."/>
            <person name="Chatelet P."/>
            <person name="Merdinoglu D."/>
            <person name="Delledonne M."/>
            <person name="Pezzotti M."/>
            <person name="Lecharny A."/>
            <person name="Scarpelli C."/>
            <person name="Artiguenave F."/>
            <person name="Pe M.E."/>
            <person name="Valle G."/>
            <person name="Morgante M."/>
            <person name="Caboche M."/>
            <person name="Adam-Blondon A.-F."/>
            <person name="Weissenbach J."/>
            <person name="Quetier F."/>
            <person name="Wincker P."/>
        </authorList>
    </citation>
    <scope>NUCLEOTIDE SEQUENCE [LARGE SCALE GENOMIC DNA]</scope>
    <source>
        <strain evidence="3">cv. Pinot noir / PN40024</strain>
    </source>
</reference>
<keyword evidence="1" id="KW-1133">Transmembrane helix</keyword>
<keyword evidence="1" id="KW-0472">Membrane</keyword>
<keyword evidence="3" id="KW-1185">Reference proteome</keyword>
<proteinExistence type="predicted"/>
<dbReference type="PaxDb" id="29760-VIT_03s0017g00010.t01"/>
<organism evidence="2 3">
    <name type="scientific">Vitis vinifera</name>
    <name type="common">Grape</name>
    <dbReference type="NCBI Taxonomy" id="29760"/>
    <lineage>
        <taxon>Eukaryota</taxon>
        <taxon>Viridiplantae</taxon>
        <taxon>Streptophyta</taxon>
        <taxon>Embryophyta</taxon>
        <taxon>Tracheophyta</taxon>
        <taxon>Spermatophyta</taxon>
        <taxon>Magnoliopsida</taxon>
        <taxon>eudicotyledons</taxon>
        <taxon>Gunneridae</taxon>
        <taxon>Pentapetalae</taxon>
        <taxon>rosids</taxon>
        <taxon>Vitales</taxon>
        <taxon>Vitaceae</taxon>
        <taxon>Viteae</taxon>
        <taxon>Vitis</taxon>
    </lineage>
</organism>
<protein>
    <submittedName>
        <fullName evidence="2">Uncharacterized protein</fullName>
    </submittedName>
</protein>
<name>D7TU18_VITVI</name>
<gene>
    <name evidence="2" type="ordered locus">VIT_03s0017g00010</name>
</gene>